<feature type="region of interest" description="Disordered" evidence="1">
    <location>
        <begin position="427"/>
        <end position="461"/>
    </location>
</feature>
<feature type="compositionally biased region" description="Basic and acidic residues" evidence="1">
    <location>
        <begin position="327"/>
        <end position="352"/>
    </location>
</feature>
<dbReference type="EMBL" id="JBELQE010000124">
    <property type="protein sequence ID" value="MER2252926.1"/>
    <property type="molecule type" value="Genomic_DNA"/>
</dbReference>
<dbReference type="RefSeq" id="WP_350397142.1">
    <property type="nucleotide sequence ID" value="NZ_JBELQE010000124.1"/>
</dbReference>
<comment type="caution">
    <text evidence="2">The sequence shown here is derived from an EMBL/GenBank/DDBJ whole genome shotgun (WGS) entry which is preliminary data.</text>
</comment>
<name>A0ABV1QUB2_9HYPH</name>
<organism evidence="2 3">
    <name type="scientific">Methylorubrum podarium</name>
    <dbReference type="NCBI Taxonomy" id="200476"/>
    <lineage>
        <taxon>Bacteria</taxon>
        <taxon>Pseudomonadati</taxon>
        <taxon>Pseudomonadota</taxon>
        <taxon>Alphaproteobacteria</taxon>
        <taxon>Hyphomicrobiales</taxon>
        <taxon>Methylobacteriaceae</taxon>
        <taxon>Methylorubrum</taxon>
    </lineage>
</organism>
<evidence type="ECO:0000313" key="3">
    <source>
        <dbReference type="Proteomes" id="UP001480955"/>
    </source>
</evidence>
<reference evidence="2 3" key="1">
    <citation type="submission" date="2024-06" db="EMBL/GenBank/DDBJ databases">
        <authorList>
            <person name="Campbell A.G."/>
        </authorList>
    </citation>
    <scope>NUCLEOTIDE SEQUENCE [LARGE SCALE GENOMIC DNA]</scope>
    <source>
        <strain evidence="2 3">EM12</strain>
    </source>
</reference>
<sequence>MSIHTTSHTNTQLTDSAPFDSHRLSNITAEPVIPAQHKNRLTLLRCIVRTVCRRVHLDRFGLRPIQIDPRLMPAFTAVVVEMADISGELGVTDDIKVKMIAETIGISTADVWPVWTEWKAKAESNAAKCSDAAHRALDRLGASSKGHTKLADARTISEALAWWPSRREEVYPRRKGERRANSGLPLWLGEGREERQRTAESKRWTYSREELRMWVGRYGYKAGTVKRYAWTMSREEFDRLVAKKEAKILPAERLSGRKRPGESDYTASIRISAEAPKTRKRAFCVTAARREYCKAFGCKRTTALRRTDGLNAGQVMSLVEQKLSPHGQDETDKTVPNETDNSRENHRLDHNSRGKNVPCASSGDRTVGADEIEIVHQWYQATKGRPLRRENLKKMRQRGKLERNVSDACAWFEADGDDDDLKPIAEAWNDGSRERGNERRQAERHRKAIRSGPLAELTVPA</sequence>
<evidence type="ECO:0000256" key="1">
    <source>
        <dbReference type="SAM" id="MobiDB-lite"/>
    </source>
</evidence>
<gene>
    <name evidence="2" type="ORF">ABS772_23700</name>
</gene>
<protein>
    <submittedName>
        <fullName evidence="2">Uncharacterized protein</fullName>
    </submittedName>
</protein>
<feature type="region of interest" description="Disordered" evidence="1">
    <location>
        <begin position="321"/>
        <end position="364"/>
    </location>
</feature>
<feature type="compositionally biased region" description="Basic and acidic residues" evidence="1">
    <location>
        <begin position="431"/>
        <end position="441"/>
    </location>
</feature>
<proteinExistence type="predicted"/>
<keyword evidence="3" id="KW-1185">Reference proteome</keyword>
<accession>A0ABV1QUB2</accession>
<dbReference type="Proteomes" id="UP001480955">
    <property type="component" value="Unassembled WGS sequence"/>
</dbReference>
<evidence type="ECO:0000313" key="2">
    <source>
        <dbReference type="EMBL" id="MER2252926.1"/>
    </source>
</evidence>